<organism evidence="2 3">
    <name type="scientific">Phytohabitans houttuyneae</name>
    <dbReference type="NCBI Taxonomy" id="1076126"/>
    <lineage>
        <taxon>Bacteria</taxon>
        <taxon>Bacillati</taxon>
        <taxon>Actinomycetota</taxon>
        <taxon>Actinomycetes</taxon>
        <taxon>Micromonosporales</taxon>
        <taxon>Micromonosporaceae</taxon>
    </lineage>
</organism>
<proteinExistence type="predicted"/>
<dbReference type="Proteomes" id="UP000482800">
    <property type="component" value="Unassembled WGS sequence"/>
</dbReference>
<dbReference type="Gene3D" id="1.10.10.2840">
    <property type="entry name" value="PucR C-terminal helix-turn-helix domain"/>
    <property type="match status" value="1"/>
</dbReference>
<evidence type="ECO:0000313" key="3">
    <source>
        <dbReference type="Proteomes" id="UP000482800"/>
    </source>
</evidence>
<reference evidence="2 3" key="1">
    <citation type="submission" date="2020-03" db="EMBL/GenBank/DDBJ databases">
        <title>Whole genome shotgun sequence of Phytohabitans houttuyneae NBRC 108639.</title>
        <authorList>
            <person name="Komaki H."/>
            <person name="Tamura T."/>
        </authorList>
    </citation>
    <scope>NUCLEOTIDE SEQUENCE [LARGE SCALE GENOMIC DNA]</scope>
    <source>
        <strain evidence="2 3">NBRC 108639</strain>
    </source>
</reference>
<keyword evidence="3" id="KW-1185">Reference proteome</keyword>
<gene>
    <name evidence="2" type="ORF">Phou_069340</name>
</gene>
<evidence type="ECO:0000313" key="2">
    <source>
        <dbReference type="EMBL" id="GFJ82754.1"/>
    </source>
</evidence>
<sequence>MTAAAPDGGAGRRAGVGPAVPVADLPRSWAAARVALRLTAEGTERDPGQPVVYADELGGLAVLAEAVGPGTPPSPDVAALERAAAAAPWTLATLHAVAVTPSLRTAAAMLTLHHSTLQDRLAHAERQLGWAVRDAHGKLRLQLALALRRLHRPA</sequence>
<dbReference type="InterPro" id="IPR025736">
    <property type="entry name" value="PucR_C-HTH_dom"/>
</dbReference>
<dbReference type="EMBL" id="BLPF01000002">
    <property type="protein sequence ID" value="GFJ82754.1"/>
    <property type="molecule type" value="Genomic_DNA"/>
</dbReference>
<accession>A0A6V8KG20</accession>
<dbReference type="Pfam" id="PF13556">
    <property type="entry name" value="HTH_30"/>
    <property type="match status" value="1"/>
</dbReference>
<dbReference type="InterPro" id="IPR042070">
    <property type="entry name" value="PucR_C-HTH_sf"/>
</dbReference>
<dbReference type="RefSeq" id="WP_218579320.1">
    <property type="nucleotide sequence ID" value="NZ_BLPF01000002.1"/>
</dbReference>
<name>A0A6V8KG20_9ACTN</name>
<protein>
    <recommendedName>
        <fullName evidence="1">PucR C-terminal helix-turn-helix domain-containing protein</fullName>
    </recommendedName>
</protein>
<comment type="caution">
    <text evidence="2">The sequence shown here is derived from an EMBL/GenBank/DDBJ whole genome shotgun (WGS) entry which is preliminary data.</text>
</comment>
<dbReference type="AlphaFoldDB" id="A0A6V8KG20"/>
<reference evidence="2 3" key="2">
    <citation type="submission" date="2020-03" db="EMBL/GenBank/DDBJ databases">
        <authorList>
            <person name="Ichikawa N."/>
            <person name="Kimura A."/>
            <person name="Kitahashi Y."/>
            <person name="Uohara A."/>
        </authorList>
    </citation>
    <scope>NUCLEOTIDE SEQUENCE [LARGE SCALE GENOMIC DNA]</scope>
    <source>
        <strain evidence="2 3">NBRC 108639</strain>
    </source>
</reference>
<evidence type="ECO:0000259" key="1">
    <source>
        <dbReference type="Pfam" id="PF13556"/>
    </source>
</evidence>
<feature type="domain" description="PucR C-terminal helix-turn-helix" evidence="1">
    <location>
        <begin position="91"/>
        <end position="146"/>
    </location>
</feature>